<keyword evidence="2 5" id="KW-0238">DNA-binding</keyword>
<dbReference type="InterPro" id="IPR009057">
    <property type="entry name" value="Homeodomain-like_sf"/>
</dbReference>
<evidence type="ECO:0000256" key="3">
    <source>
        <dbReference type="ARBA" id="ARBA00023163"/>
    </source>
</evidence>
<dbReference type="PROSITE" id="PS00041">
    <property type="entry name" value="HTH_ARAC_FAMILY_1"/>
    <property type="match status" value="1"/>
</dbReference>
<evidence type="ECO:0000259" key="4">
    <source>
        <dbReference type="PROSITE" id="PS01124"/>
    </source>
</evidence>
<proteinExistence type="predicted"/>
<accession>A0A1G9LPV9</accession>
<keyword evidence="6" id="KW-1185">Reference proteome</keyword>
<protein>
    <submittedName>
        <fullName evidence="5">AraC-type DNA-binding protein</fullName>
    </submittedName>
</protein>
<dbReference type="SUPFAM" id="SSF46689">
    <property type="entry name" value="Homeodomain-like"/>
    <property type="match status" value="2"/>
</dbReference>
<dbReference type="GO" id="GO:0003700">
    <property type="term" value="F:DNA-binding transcription factor activity"/>
    <property type="evidence" value="ECO:0007669"/>
    <property type="project" value="InterPro"/>
</dbReference>
<dbReference type="SMART" id="SM00342">
    <property type="entry name" value="HTH_ARAC"/>
    <property type="match status" value="1"/>
</dbReference>
<evidence type="ECO:0000313" key="5">
    <source>
        <dbReference type="EMBL" id="SDL63956.1"/>
    </source>
</evidence>
<dbReference type="EMBL" id="FNHF01000001">
    <property type="protein sequence ID" value="SDL63956.1"/>
    <property type="molecule type" value="Genomic_DNA"/>
</dbReference>
<sequence>MIYQDENGLLLLRSDKLGERDWRSDHTYKLIFGSKGGGTYQTRQQDLTIGQQQFVIFNPLQEHRQLHMWGEKFLIELEQKLLKEAASELSVSSGELEFAAVSYYHPQIDRWACFVREFIGWNSEKPDEVNQLLVENSFTQLAILMVQYGLGKHQETMPEVVQDEVLKLVTDAIKQSYEQDWTLRGMAEIARLNKYQFAHLFKERTGISPYSWLQLYRLIRSQPDLIHTDKTVLQIAMTHGFKNVSAYIRLFKKVYGTAPSESRTTNRFY</sequence>
<dbReference type="Gene3D" id="1.10.10.60">
    <property type="entry name" value="Homeodomain-like"/>
    <property type="match status" value="1"/>
</dbReference>
<reference evidence="6" key="1">
    <citation type="submission" date="2016-10" db="EMBL/GenBank/DDBJ databases">
        <authorList>
            <person name="Varghese N."/>
            <person name="Submissions S."/>
        </authorList>
    </citation>
    <scope>NUCLEOTIDE SEQUENCE [LARGE SCALE GENOMIC DNA]</scope>
    <source>
        <strain evidence="6">CGMCC 1.6199</strain>
    </source>
</reference>
<dbReference type="InterPro" id="IPR018062">
    <property type="entry name" value="HTH_AraC-typ_CS"/>
</dbReference>
<dbReference type="PANTHER" id="PTHR43280">
    <property type="entry name" value="ARAC-FAMILY TRANSCRIPTIONAL REGULATOR"/>
    <property type="match status" value="1"/>
</dbReference>
<name>A0A1G9LPV9_9BACI</name>
<dbReference type="PROSITE" id="PS01124">
    <property type="entry name" value="HTH_ARAC_FAMILY_2"/>
    <property type="match status" value="1"/>
</dbReference>
<keyword evidence="3" id="KW-0804">Transcription</keyword>
<dbReference type="GO" id="GO:0043565">
    <property type="term" value="F:sequence-specific DNA binding"/>
    <property type="evidence" value="ECO:0007669"/>
    <property type="project" value="InterPro"/>
</dbReference>
<evidence type="ECO:0000256" key="2">
    <source>
        <dbReference type="ARBA" id="ARBA00023125"/>
    </source>
</evidence>
<dbReference type="Pfam" id="PF12833">
    <property type="entry name" value="HTH_18"/>
    <property type="match status" value="1"/>
</dbReference>
<evidence type="ECO:0000256" key="1">
    <source>
        <dbReference type="ARBA" id="ARBA00023015"/>
    </source>
</evidence>
<evidence type="ECO:0000313" key="6">
    <source>
        <dbReference type="Proteomes" id="UP000182347"/>
    </source>
</evidence>
<keyword evidence="1" id="KW-0805">Transcription regulation</keyword>
<dbReference type="STRING" id="482461.SAMN05216244_0229"/>
<dbReference type="InterPro" id="IPR018060">
    <property type="entry name" value="HTH_AraC"/>
</dbReference>
<dbReference type="AlphaFoldDB" id="A0A1G9LPV9"/>
<gene>
    <name evidence="5" type="ORF">SAMN05216244_0229</name>
</gene>
<dbReference type="Proteomes" id="UP000182347">
    <property type="component" value="Unassembled WGS sequence"/>
</dbReference>
<organism evidence="5 6">
    <name type="scientific">Sediminibacillus halophilus</name>
    <dbReference type="NCBI Taxonomy" id="482461"/>
    <lineage>
        <taxon>Bacteria</taxon>
        <taxon>Bacillati</taxon>
        <taxon>Bacillota</taxon>
        <taxon>Bacilli</taxon>
        <taxon>Bacillales</taxon>
        <taxon>Bacillaceae</taxon>
        <taxon>Sediminibacillus</taxon>
    </lineage>
</organism>
<feature type="domain" description="HTH araC/xylS-type" evidence="4">
    <location>
        <begin position="163"/>
        <end position="265"/>
    </location>
</feature>
<dbReference type="PANTHER" id="PTHR43280:SF2">
    <property type="entry name" value="HTH-TYPE TRANSCRIPTIONAL REGULATOR EXSA"/>
    <property type="match status" value="1"/>
</dbReference>